<keyword evidence="1" id="KW-1133">Transmembrane helix</keyword>
<comment type="caution">
    <text evidence="2">The sequence shown here is derived from an EMBL/GenBank/DDBJ whole genome shotgun (WGS) entry which is preliminary data.</text>
</comment>
<dbReference type="RefSeq" id="WP_108114899.1">
    <property type="nucleotide sequence ID" value="NZ_QBKT01000004.1"/>
</dbReference>
<keyword evidence="3" id="KW-1185">Reference proteome</keyword>
<feature type="transmembrane region" description="Helical" evidence="1">
    <location>
        <begin position="6"/>
        <end position="26"/>
    </location>
</feature>
<dbReference type="AlphaFoldDB" id="A0A2T6C055"/>
<accession>A0A2T6C055</accession>
<organism evidence="2 3">
    <name type="scientific">Kordia periserrulae</name>
    <dbReference type="NCBI Taxonomy" id="701523"/>
    <lineage>
        <taxon>Bacteria</taxon>
        <taxon>Pseudomonadati</taxon>
        <taxon>Bacteroidota</taxon>
        <taxon>Flavobacteriia</taxon>
        <taxon>Flavobacteriales</taxon>
        <taxon>Flavobacteriaceae</taxon>
        <taxon>Kordia</taxon>
    </lineage>
</organism>
<gene>
    <name evidence="2" type="ORF">C8N46_104330</name>
</gene>
<protein>
    <submittedName>
        <fullName evidence="2">Uncharacterized protein</fullName>
    </submittedName>
</protein>
<keyword evidence="1" id="KW-0812">Transmembrane</keyword>
<evidence type="ECO:0000313" key="3">
    <source>
        <dbReference type="Proteomes" id="UP000244090"/>
    </source>
</evidence>
<evidence type="ECO:0000256" key="1">
    <source>
        <dbReference type="SAM" id="Phobius"/>
    </source>
</evidence>
<dbReference type="OrthoDB" id="1440286at2"/>
<keyword evidence="1" id="KW-0472">Membrane</keyword>
<reference evidence="2 3" key="1">
    <citation type="submission" date="2018-04" db="EMBL/GenBank/DDBJ databases">
        <title>Genomic Encyclopedia of Archaeal and Bacterial Type Strains, Phase II (KMG-II): from individual species to whole genera.</title>
        <authorList>
            <person name="Goeker M."/>
        </authorList>
    </citation>
    <scope>NUCLEOTIDE SEQUENCE [LARGE SCALE GENOMIC DNA]</scope>
    <source>
        <strain evidence="2 3">DSM 25731</strain>
    </source>
</reference>
<name>A0A2T6C055_9FLAO</name>
<evidence type="ECO:0000313" key="2">
    <source>
        <dbReference type="EMBL" id="PTX61686.1"/>
    </source>
</evidence>
<proteinExistence type="predicted"/>
<dbReference type="Proteomes" id="UP000244090">
    <property type="component" value="Unassembled WGS sequence"/>
</dbReference>
<dbReference type="EMBL" id="QBKT01000004">
    <property type="protein sequence ID" value="PTX61686.1"/>
    <property type="molecule type" value="Genomic_DNA"/>
</dbReference>
<sequence>MDFFTIMIIVISLVVFVFIVLIAFVMKKSKDVENAAFSETERTEIRQKLLKKRKKLAPYKADFYLEVTNAMTFQRTQAVTNLKISGLLYNKLQKPIVAFTRVERAMNAKGLLIAVTKKYVFRYEFLKQQITFFCDDELLGNMNASGSIANTDNKNIGQLKRTSETNSITLNNRVIADIQKAPLYDSISNKTDVTAIFEEHNFGSSLLSLHNSPTTEEEKWLIALAIFEIGYYGISPVV</sequence>